<dbReference type="SMART" id="SM00347">
    <property type="entry name" value="HTH_MARR"/>
    <property type="match status" value="1"/>
</dbReference>
<dbReference type="InterPro" id="IPR036390">
    <property type="entry name" value="WH_DNA-bd_sf"/>
</dbReference>
<reference evidence="3" key="1">
    <citation type="submission" date="2016-10" db="EMBL/GenBank/DDBJ databases">
        <authorList>
            <person name="Varghese N."/>
            <person name="Submissions S."/>
        </authorList>
    </citation>
    <scope>NUCLEOTIDE SEQUENCE [LARGE SCALE GENOMIC DNA]</scope>
    <source>
        <strain evidence="3">DSM 23422</strain>
    </source>
</reference>
<dbReference type="Gene3D" id="1.10.10.10">
    <property type="entry name" value="Winged helix-like DNA-binding domain superfamily/Winged helix DNA-binding domain"/>
    <property type="match status" value="1"/>
</dbReference>
<name>A0A1I6T283_9RHOB</name>
<sequence length="146" mass="16578">MNDPRTTLFRIFNEIGIISQLGTAVLARRLPDGLHPSQFTLLGNLARLGDGKTPADLARAFQVPKPSMTNTLMQLEKRGLIVMRIHPDDMRKKQIFLTDAGRNLYLQIIGEMQEPISRLADDIEGLEDILPVLEQLRQKMDNNRDM</sequence>
<dbReference type="STRING" id="394264.SAMN04488040_2003"/>
<dbReference type="GO" id="GO:0003700">
    <property type="term" value="F:DNA-binding transcription factor activity"/>
    <property type="evidence" value="ECO:0007669"/>
    <property type="project" value="InterPro"/>
</dbReference>
<dbReference type="PROSITE" id="PS50995">
    <property type="entry name" value="HTH_MARR_2"/>
    <property type="match status" value="1"/>
</dbReference>
<dbReference type="SUPFAM" id="SSF46785">
    <property type="entry name" value="Winged helix' DNA-binding domain"/>
    <property type="match status" value="1"/>
</dbReference>
<dbReference type="InterPro" id="IPR036388">
    <property type="entry name" value="WH-like_DNA-bd_sf"/>
</dbReference>
<gene>
    <name evidence="2" type="ORF">SAMN04488040_2003</name>
</gene>
<dbReference type="InterPro" id="IPR052526">
    <property type="entry name" value="HTH-type_Bedaq_tolerance"/>
</dbReference>
<dbReference type="Pfam" id="PF12802">
    <property type="entry name" value="MarR_2"/>
    <property type="match status" value="1"/>
</dbReference>
<organism evidence="2 3">
    <name type="scientific">Sulfitobacter marinus</name>
    <dbReference type="NCBI Taxonomy" id="394264"/>
    <lineage>
        <taxon>Bacteria</taxon>
        <taxon>Pseudomonadati</taxon>
        <taxon>Pseudomonadota</taxon>
        <taxon>Alphaproteobacteria</taxon>
        <taxon>Rhodobacterales</taxon>
        <taxon>Roseobacteraceae</taxon>
        <taxon>Sulfitobacter</taxon>
    </lineage>
</organism>
<evidence type="ECO:0000313" key="3">
    <source>
        <dbReference type="Proteomes" id="UP000199239"/>
    </source>
</evidence>
<dbReference type="Proteomes" id="UP000199239">
    <property type="component" value="Unassembled WGS sequence"/>
</dbReference>
<feature type="domain" description="HTH marR-type" evidence="1">
    <location>
        <begin position="1"/>
        <end position="138"/>
    </location>
</feature>
<dbReference type="AlphaFoldDB" id="A0A1I6T283"/>
<dbReference type="OrthoDB" id="6400670at2"/>
<dbReference type="PANTHER" id="PTHR39515">
    <property type="entry name" value="CONSERVED PROTEIN"/>
    <property type="match status" value="1"/>
</dbReference>
<keyword evidence="3" id="KW-1185">Reference proteome</keyword>
<evidence type="ECO:0000259" key="1">
    <source>
        <dbReference type="PROSITE" id="PS50995"/>
    </source>
</evidence>
<dbReference type="RefSeq" id="WP_093916229.1">
    <property type="nucleotide sequence ID" value="NZ_FPAJ01000003.1"/>
</dbReference>
<proteinExistence type="predicted"/>
<dbReference type="PRINTS" id="PR00598">
    <property type="entry name" value="HTHMARR"/>
</dbReference>
<evidence type="ECO:0000313" key="2">
    <source>
        <dbReference type="EMBL" id="SFS83362.1"/>
    </source>
</evidence>
<dbReference type="PANTHER" id="PTHR39515:SF2">
    <property type="entry name" value="HTH-TYPE TRANSCRIPTIONAL REGULATOR RV0880"/>
    <property type="match status" value="1"/>
</dbReference>
<dbReference type="EMBL" id="FPAJ01000003">
    <property type="protein sequence ID" value="SFS83362.1"/>
    <property type="molecule type" value="Genomic_DNA"/>
</dbReference>
<dbReference type="InterPro" id="IPR000835">
    <property type="entry name" value="HTH_MarR-typ"/>
</dbReference>
<protein>
    <submittedName>
        <fullName evidence="2">Transcriptional regulator, MarR family</fullName>
    </submittedName>
</protein>
<accession>A0A1I6T283</accession>